<dbReference type="AlphaFoldDB" id="A0A8H7T345"/>
<gene>
    <name evidence="2" type="ORF">IFR04_014760</name>
</gene>
<accession>A0A8H7T345</accession>
<dbReference type="PROSITE" id="PS51186">
    <property type="entry name" value="GNAT"/>
    <property type="match status" value="1"/>
</dbReference>
<dbReference type="InterPro" id="IPR000182">
    <property type="entry name" value="GNAT_dom"/>
</dbReference>
<dbReference type="GO" id="GO:0016747">
    <property type="term" value="F:acyltransferase activity, transferring groups other than amino-acyl groups"/>
    <property type="evidence" value="ECO:0007669"/>
    <property type="project" value="InterPro"/>
</dbReference>
<evidence type="ECO:0000259" key="1">
    <source>
        <dbReference type="PROSITE" id="PS51186"/>
    </source>
</evidence>
<dbReference type="InterPro" id="IPR052523">
    <property type="entry name" value="Trichothecene_AcTrans"/>
</dbReference>
<comment type="caution">
    <text evidence="2">The sequence shown here is derived from an EMBL/GenBank/DDBJ whole genome shotgun (WGS) entry which is preliminary data.</text>
</comment>
<dbReference type="Pfam" id="PF13673">
    <property type="entry name" value="Acetyltransf_10"/>
    <property type="match status" value="1"/>
</dbReference>
<dbReference type="Gene3D" id="3.40.630.30">
    <property type="match status" value="1"/>
</dbReference>
<reference evidence="2" key="1">
    <citation type="submission" date="2021-02" db="EMBL/GenBank/DDBJ databases">
        <title>Genome sequence Cadophora malorum strain M34.</title>
        <authorList>
            <person name="Stefanovic E."/>
            <person name="Vu D."/>
            <person name="Scully C."/>
            <person name="Dijksterhuis J."/>
            <person name="Roader J."/>
            <person name="Houbraken J."/>
        </authorList>
    </citation>
    <scope>NUCLEOTIDE SEQUENCE</scope>
    <source>
        <strain evidence="2">M34</strain>
    </source>
</reference>
<dbReference type="OrthoDB" id="196847at2759"/>
<dbReference type="PANTHER" id="PTHR42791:SF1">
    <property type="entry name" value="N-ACETYLTRANSFERASE DOMAIN-CONTAINING PROTEIN"/>
    <property type="match status" value="1"/>
</dbReference>
<dbReference type="PANTHER" id="PTHR42791">
    <property type="entry name" value="GNAT FAMILY ACETYLTRANSFERASE"/>
    <property type="match status" value="1"/>
</dbReference>
<dbReference type="InterPro" id="IPR016181">
    <property type="entry name" value="Acyl_CoA_acyltransferase"/>
</dbReference>
<organism evidence="2 3">
    <name type="scientific">Cadophora malorum</name>
    <dbReference type="NCBI Taxonomy" id="108018"/>
    <lineage>
        <taxon>Eukaryota</taxon>
        <taxon>Fungi</taxon>
        <taxon>Dikarya</taxon>
        <taxon>Ascomycota</taxon>
        <taxon>Pezizomycotina</taxon>
        <taxon>Leotiomycetes</taxon>
        <taxon>Helotiales</taxon>
        <taxon>Ploettnerulaceae</taxon>
        <taxon>Cadophora</taxon>
    </lineage>
</organism>
<dbReference type="SUPFAM" id="SSF55729">
    <property type="entry name" value="Acyl-CoA N-acyltransferases (Nat)"/>
    <property type="match status" value="1"/>
</dbReference>
<keyword evidence="3" id="KW-1185">Reference proteome</keyword>
<dbReference type="CDD" id="cd04301">
    <property type="entry name" value="NAT_SF"/>
    <property type="match status" value="1"/>
</dbReference>
<evidence type="ECO:0000313" key="3">
    <source>
        <dbReference type="Proteomes" id="UP000664132"/>
    </source>
</evidence>
<name>A0A8H7T345_9HELO</name>
<sequence length="211" mass="23720">MSSPPEISLSLVESEDDFLEIATLYALAFMKSPLMDLVVGPPNLEASAAHLCHVWKTDPETRFMKATLPSGRIVGFAKWNFFSNSGPQNPFPTEFPPEGNPELGKWLFGEFARVMNEKMLGKKYVYMHILVIDPEFQRQGLGKQMLEWGLKLVDDEGLETYIDASPEGKGLYERLGWKTINVLDVDLNKWGGKDEISTAYSMIRPVGGKNM</sequence>
<proteinExistence type="predicted"/>
<dbReference type="Proteomes" id="UP000664132">
    <property type="component" value="Unassembled WGS sequence"/>
</dbReference>
<evidence type="ECO:0000313" key="2">
    <source>
        <dbReference type="EMBL" id="KAG4412111.1"/>
    </source>
</evidence>
<feature type="domain" description="N-acetyltransferase" evidence="1">
    <location>
        <begin position="61"/>
        <end position="207"/>
    </location>
</feature>
<dbReference type="EMBL" id="JAFJYH010000409">
    <property type="protein sequence ID" value="KAG4412111.1"/>
    <property type="molecule type" value="Genomic_DNA"/>
</dbReference>
<protein>
    <recommendedName>
        <fullName evidence="1">N-acetyltransferase domain-containing protein</fullName>
    </recommendedName>
</protein>